<feature type="transmembrane region" description="Helical" evidence="10">
    <location>
        <begin position="279"/>
        <end position="297"/>
    </location>
</feature>
<organism evidence="11 12">
    <name type="scientific">Feifania hominis</name>
    <dbReference type="NCBI Taxonomy" id="2763660"/>
    <lineage>
        <taxon>Bacteria</taxon>
        <taxon>Bacillati</taxon>
        <taxon>Bacillota</taxon>
        <taxon>Clostridia</taxon>
        <taxon>Eubacteriales</taxon>
        <taxon>Feifaniaceae</taxon>
        <taxon>Feifania</taxon>
    </lineage>
</organism>
<evidence type="ECO:0000256" key="5">
    <source>
        <dbReference type="ARBA" id="ARBA00022692"/>
    </source>
</evidence>
<proteinExistence type="inferred from homology"/>
<evidence type="ECO:0000256" key="7">
    <source>
        <dbReference type="ARBA" id="ARBA00022982"/>
    </source>
</evidence>
<name>A0A926DC35_9FIRM</name>
<dbReference type="NCBIfam" id="TIGR01946">
    <property type="entry name" value="rnfD"/>
    <property type="match status" value="1"/>
</dbReference>
<keyword evidence="5 10" id="KW-0812">Transmembrane</keyword>
<evidence type="ECO:0000313" key="11">
    <source>
        <dbReference type="EMBL" id="MBC8535091.1"/>
    </source>
</evidence>
<keyword evidence="6 10" id="KW-1278">Translocase</keyword>
<keyword evidence="2 10" id="KW-0597">Phosphoprotein</keyword>
<dbReference type="EMBL" id="JACRSP010000001">
    <property type="protein sequence ID" value="MBC8535091.1"/>
    <property type="molecule type" value="Genomic_DNA"/>
</dbReference>
<evidence type="ECO:0000256" key="9">
    <source>
        <dbReference type="ARBA" id="ARBA00023136"/>
    </source>
</evidence>
<evidence type="ECO:0000256" key="1">
    <source>
        <dbReference type="ARBA" id="ARBA00022448"/>
    </source>
</evidence>
<keyword evidence="4 10" id="KW-0288">FMN</keyword>
<dbReference type="GO" id="GO:0005886">
    <property type="term" value="C:plasma membrane"/>
    <property type="evidence" value="ECO:0007669"/>
    <property type="project" value="UniProtKB-SubCell"/>
</dbReference>
<keyword evidence="8 10" id="KW-1133">Transmembrane helix</keyword>
<dbReference type="PANTHER" id="PTHR30578">
    <property type="entry name" value="ELECTRON TRANSPORT COMPLEX PROTEIN RNFD"/>
    <property type="match status" value="1"/>
</dbReference>
<feature type="transmembrane region" description="Helical" evidence="10">
    <location>
        <begin position="178"/>
        <end position="198"/>
    </location>
</feature>
<dbReference type="HAMAP" id="MF_00462">
    <property type="entry name" value="RsxD_RnfD"/>
    <property type="match status" value="1"/>
</dbReference>
<sequence length="317" mass="33863">MDDSRLIVSASPHITSDVTTRRLMGNVCVALLPTLLASALIFGPRVLLVVGVTVFACVVFEYLYCVMMKKDIPVGDLSAVVTGLLLAYNLPATIPLWMAIVGAFVAIVIAKQLFGGIGFNFANPAIVGRIVLSLSFATRMTSYIYPRTSVDALSSATPLQVDFGADVPYWELFLGTHGGVLGETCALTLLLGGLYLIATKVISPMIPASYIGTVVIMSLIFKQDILYQLLSGGLLLGAFFMATDYVTSPFTERGKLVYGIGLGIITCGIRFFGTSAEGVSYAILLMNILVPYINVLTRQKVLGAKRRVRKTAGGAAK</sequence>
<comment type="caution">
    <text evidence="11">The sequence shown here is derived from an EMBL/GenBank/DDBJ whole genome shotgun (WGS) entry which is preliminary data.</text>
</comment>
<evidence type="ECO:0000256" key="6">
    <source>
        <dbReference type="ARBA" id="ARBA00022967"/>
    </source>
</evidence>
<dbReference type="PANTHER" id="PTHR30578:SF0">
    <property type="entry name" value="ION-TRANSLOCATING OXIDOREDUCTASE COMPLEX SUBUNIT D"/>
    <property type="match status" value="1"/>
</dbReference>
<gene>
    <name evidence="10" type="primary">rnfD</name>
    <name evidence="11" type="ORF">H8695_00065</name>
</gene>
<accession>A0A926DC35</accession>
<keyword evidence="3 10" id="KW-0285">Flavoprotein</keyword>
<dbReference type="GO" id="GO:0022900">
    <property type="term" value="P:electron transport chain"/>
    <property type="evidence" value="ECO:0007669"/>
    <property type="project" value="UniProtKB-UniRule"/>
</dbReference>
<keyword evidence="10" id="KW-1003">Cell membrane</keyword>
<keyword evidence="7 10" id="KW-0249">Electron transport</keyword>
<comment type="similarity">
    <text evidence="10">Belongs to the NqrB/RnfD family.</text>
</comment>
<feature type="transmembrane region" description="Helical" evidence="10">
    <location>
        <begin position="227"/>
        <end position="247"/>
    </location>
</feature>
<keyword evidence="9 10" id="KW-0472">Membrane</keyword>
<evidence type="ECO:0000256" key="10">
    <source>
        <dbReference type="HAMAP-Rule" id="MF_00462"/>
    </source>
</evidence>
<evidence type="ECO:0000256" key="4">
    <source>
        <dbReference type="ARBA" id="ARBA00022643"/>
    </source>
</evidence>
<feature type="transmembrane region" description="Helical" evidence="10">
    <location>
        <begin position="23"/>
        <end position="41"/>
    </location>
</feature>
<evidence type="ECO:0000313" key="12">
    <source>
        <dbReference type="Proteomes" id="UP000620366"/>
    </source>
</evidence>
<evidence type="ECO:0000256" key="3">
    <source>
        <dbReference type="ARBA" id="ARBA00022630"/>
    </source>
</evidence>
<feature type="transmembrane region" description="Helical" evidence="10">
    <location>
        <begin position="96"/>
        <end position="114"/>
    </location>
</feature>
<reference evidence="11" key="1">
    <citation type="submission" date="2020-08" db="EMBL/GenBank/DDBJ databases">
        <title>Genome public.</title>
        <authorList>
            <person name="Liu C."/>
            <person name="Sun Q."/>
        </authorList>
    </citation>
    <scope>NUCLEOTIDE SEQUENCE</scope>
    <source>
        <strain evidence="11">BX7</strain>
    </source>
</reference>
<comment type="cofactor">
    <cofactor evidence="10">
        <name>FMN</name>
        <dbReference type="ChEBI" id="CHEBI:58210"/>
    </cofactor>
</comment>
<evidence type="ECO:0000256" key="8">
    <source>
        <dbReference type="ARBA" id="ARBA00022989"/>
    </source>
</evidence>
<keyword evidence="12" id="KW-1185">Reference proteome</keyword>
<comment type="subunit">
    <text evidence="10">The complex is composed of six subunits: RnfA, RnfB, RnfC, RnfD, RnfE and RnfG.</text>
</comment>
<feature type="transmembrane region" description="Helical" evidence="10">
    <location>
        <begin position="205"/>
        <end position="221"/>
    </location>
</feature>
<dbReference type="EC" id="7.-.-.-" evidence="10"/>
<dbReference type="GO" id="GO:0055085">
    <property type="term" value="P:transmembrane transport"/>
    <property type="evidence" value="ECO:0007669"/>
    <property type="project" value="InterPro"/>
</dbReference>
<dbReference type="AlphaFoldDB" id="A0A926DC35"/>
<evidence type="ECO:0000256" key="2">
    <source>
        <dbReference type="ARBA" id="ARBA00022553"/>
    </source>
</evidence>
<comment type="subcellular location">
    <subcellularLocation>
        <location evidence="10">Cell membrane</location>
        <topology evidence="10">Multi-pass membrane protein</topology>
    </subcellularLocation>
</comment>
<feature type="transmembrane region" description="Helical" evidence="10">
    <location>
        <begin position="47"/>
        <end position="65"/>
    </location>
</feature>
<feature type="transmembrane region" description="Helical" evidence="10">
    <location>
        <begin position="256"/>
        <end position="273"/>
    </location>
</feature>
<dbReference type="InterPro" id="IPR004338">
    <property type="entry name" value="NqrB/RnfD"/>
</dbReference>
<dbReference type="Proteomes" id="UP000620366">
    <property type="component" value="Unassembled WGS sequence"/>
</dbReference>
<protein>
    <recommendedName>
        <fullName evidence="10">Ion-translocating oxidoreductase complex subunit D</fullName>
        <ecNumber evidence="10">7.-.-.-</ecNumber>
    </recommendedName>
    <alternativeName>
        <fullName evidence="10">Rnf electron transport complex subunit D</fullName>
    </alternativeName>
</protein>
<keyword evidence="1 10" id="KW-0813">Transport</keyword>
<comment type="function">
    <text evidence="10">Part of a membrane-bound complex that couples electron transfer with translocation of ions across the membrane.</text>
</comment>
<dbReference type="InterPro" id="IPR011303">
    <property type="entry name" value="RnfD_bac"/>
</dbReference>
<feature type="modified residue" description="FMN phosphoryl threonine" evidence="10">
    <location>
        <position position="157"/>
    </location>
</feature>
<dbReference type="Pfam" id="PF03116">
    <property type="entry name" value="NQR2_RnfD_RnfE"/>
    <property type="match status" value="1"/>
</dbReference>
<dbReference type="RefSeq" id="WP_249298701.1">
    <property type="nucleotide sequence ID" value="NZ_JACRSP010000001.1"/>
</dbReference>